<evidence type="ECO:0000256" key="2">
    <source>
        <dbReference type="SAM" id="SignalP"/>
    </source>
</evidence>
<organism evidence="3 4">
    <name type="scientific">Micromonospora cathayae</name>
    <dbReference type="NCBI Taxonomy" id="3028804"/>
    <lineage>
        <taxon>Bacteria</taxon>
        <taxon>Bacillati</taxon>
        <taxon>Actinomycetota</taxon>
        <taxon>Actinomycetes</taxon>
        <taxon>Micromonosporales</taxon>
        <taxon>Micromonosporaceae</taxon>
        <taxon>Micromonospora</taxon>
    </lineage>
</organism>
<gene>
    <name evidence="3" type="ORF">PVK37_31370</name>
</gene>
<name>A0ABY7ZPD3_9ACTN</name>
<proteinExistence type="predicted"/>
<feature type="chain" id="PRO_5046683653" description="Lipoprotein" evidence="2">
    <location>
        <begin position="24"/>
        <end position="171"/>
    </location>
</feature>
<feature type="signal peptide" evidence="2">
    <location>
        <begin position="1"/>
        <end position="23"/>
    </location>
</feature>
<reference evidence="3 4" key="1">
    <citation type="submission" date="2023-02" db="EMBL/GenBank/DDBJ databases">
        <authorList>
            <person name="Mo P."/>
        </authorList>
    </citation>
    <scope>NUCLEOTIDE SEQUENCE [LARGE SCALE GENOMIC DNA]</scope>
    <source>
        <strain evidence="3 4">HUAS 3</strain>
    </source>
</reference>
<keyword evidence="2" id="KW-0732">Signal</keyword>
<dbReference type="PROSITE" id="PS51257">
    <property type="entry name" value="PROKAR_LIPOPROTEIN"/>
    <property type="match status" value="1"/>
</dbReference>
<keyword evidence="4" id="KW-1185">Reference proteome</keyword>
<protein>
    <recommendedName>
        <fullName evidence="5">Lipoprotein</fullName>
    </recommendedName>
</protein>
<dbReference type="Proteomes" id="UP001219605">
    <property type="component" value="Chromosome"/>
</dbReference>
<evidence type="ECO:0008006" key="5">
    <source>
        <dbReference type="Google" id="ProtNLM"/>
    </source>
</evidence>
<evidence type="ECO:0000313" key="4">
    <source>
        <dbReference type="Proteomes" id="UP001219605"/>
    </source>
</evidence>
<evidence type="ECO:0000256" key="1">
    <source>
        <dbReference type="SAM" id="MobiDB-lite"/>
    </source>
</evidence>
<accession>A0ABY7ZPD3</accession>
<feature type="region of interest" description="Disordered" evidence="1">
    <location>
        <begin position="26"/>
        <end position="68"/>
    </location>
</feature>
<dbReference type="RefSeq" id="WP_275031502.1">
    <property type="nucleotide sequence ID" value="NZ_CP118615.1"/>
</dbReference>
<dbReference type="EMBL" id="CP118615">
    <property type="protein sequence ID" value="WDZ84859.1"/>
    <property type="molecule type" value="Genomic_DNA"/>
</dbReference>
<evidence type="ECO:0000313" key="3">
    <source>
        <dbReference type="EMBL" id="WDZ84859.1"/>
    </source>
</evidence>
<sequence>MNLARVARVTSAVVLSAALSTLAACGGEDTTDSAGSGSTTSSVPSATAGTASSAPSASTAAPGASDRDLCESVKKAGDEMRAELVKAMTAGGEPTAATFREILTGLEKKVTDVAATGGDGAVAAALKQFGAEAAKAAAATDPAAAADNPAFEKAGADITAACKAAGVDVNF</sequence>
<feature type="compositionally biased region" description="Low complexity" evidence="1">
    <location>
        <begin position="32"/>
        <end position="64"/>
    </location>
</feature>